<dbReference type="RefSeq" id="WP_373307954.1">
    <property type="nucleotide sequence ID" value="NZ_BMVV01000031.1"/>
</dbReference>
<keyword evidence="3" id="KW-1185">Reference proteome</keyword>
<dbReference type="Pfam" id="PF04972">
    <property type="entry name" value="BON"/>
    <property type="match status" value="1"/>
</dbReference>
<reference evidence="2 3" key="1">
    <citation type="submission" date="2024-10" db="EMBL/GenBank/DDBJ databases">
        <title>The Natural Products Discovery Center: Release of the First 8490 Sequenced Strains for Exploring Actinobacteria Biosynthetic Diversity.</title>
        <authorList>
            <person name="Kalkreuter E."/>
            <person name="Kautsar S.A."/>
            <person name="Yang D."/>
            <person name="Bader C.D."/>
            <person name="Teijaro C.N."/>
            <person name="Fluegel L."/>
            <person name="Davis C.M."/>
            <person name="Simpson J.R."/>
            <person name="Lauterbach L."/>
            <person name="Steele A.D."/>
            <person name="Gui C."/>
            <person name="Meng S."/>
            <person name="Li G."/>
            <person name="Viehrig K."/>
            <person name="Ye F."/>
            <person name="Su P."/>
            <person name="Kiefer A.F."/>
            <person name="Nichols A."/>
            <person name="Cepeda A.J."/>
            <person name="Yan W."/>
            <person name="Fan B."/>
            <person name="Jiang Y."/>
            <person name="Adhikari A."/>
            <person name="Zheng C.-J."/>
            <person name="Schuster L."/>
            <person name="Cowan T.M."/>
            <person name="Smanski M.J."/>
            <person name="Chevrette M.G."/>
            <person name="De Carvalho L.P.S."/>
            <person name="Shen B."/>
        </authorList>
    </citation>
    <scope>NUCLEOTIDE SEQUENCE [LARGE SCALE GENOMIC DNA]</scope>
    <source>
        <strain evidence="2 3">NPDC048229</strain>
    </source>
</reference>
<protein>
    <submittedName>
        <fullName evidence="2">BON domain-containing protein</fullName>
    </submittedName>
</protein>
<organism evidence="2 3">
    <name type="scientific">Streptomyces omiyaensis</name>
    <dbReference type="NCBI Taxonomy" id="68247"/>
    <lineage>
        <taxon>Bacteria</taxon>
        <taxon>Bacillati</taxon>
        <taxon>Actinomycetota</taxon>
        <taxon>Actinomycetes</taxon>
        <taxon>Kitasatosporales</taxon>
        <taxon>Streptomycetaceae</taxon>
        <taxon>Streptomyces</taxon>
    </lineage>
</organism>
<comment type="caution">
    <text evidence="2">The sequence shown here is derived from an EMBL/GenBank/DDBJ whole genome shotgun (WGS) entry which is preliminary data.</text>
</comment>
<evidence type="ECO:0000313" key="3">
    <source>
        <dbReference type="Proteomes" id="UP001604282"/>
    </source>
</evidence>
<evidence type="ECO:0000259" key="1">
    <source>
        <dbReference type="PROSITE" id="PS50914"/>
    </source>
</evidence>
<accession>A0ABW7C4D8</accession>
<dbReference type="Proteomes" id="UP001604282">
    <property type="component" value="Unassembled WGS sequence"/>
</dbReference>
<proteinExistence type="predicted"/>
<dbReference type="EMBL" id="JBICZW010000029">
    <property type="protein sequence ID" value="MFG3193419.1"/>
    <property type="molecule type" value="Genomic_DNA"/>
</dbReference>
<sequence>MEVEDGRVTLSGTVRRPGLVPVLLRPCNSIDGVVGVVDRLRRDDRTSSTGK</sequence>
<name>A0ABW7C4D8_9ACTN</name>
<dbReference type="PROSITE" id="PS50914">
    <property type="entry name" value="BON"/>
    <property type="match status" value="1"/>
</dbReference>
<evidence type="ECO:0000313" key="2">
    <source>
        <dbReference type="EMBL" id="MFG3193419.1"/>
    </source>
</evidence>
<dbReference type="InterPro" id="IPR007055">
    <property type="entry name" value="BON_dom"/>
</dbReference>
<feature type="domain" description="BON" evidence="1">
    <location>
        <begin position="1"/>
        <end position="44"/>
    </location>
</feature>
<gene>
    <name evidence="2" type="ORF">ACGFYS_31320</name>
</gene>